<reference evidence="12 13" key="1">
    <citation type="submission" date="2018-05" db="EMBL/GenBank/DDBJ databases">
        <authorList>
            <person name="Lanie J.A."/>
            <person name="Ng W.-L."/>
            <person name="Kazmierczak K.M."/>
            <person name="Andrzejewski T.M."/>
            <person name="Davidsen T.M."/>
            <person name="Wayne K.J."/>
            <person name="Tettelin H."/>
            <person name="Glass J.I."/>
            <person name="Rusch D."/>
            <person name="Podicherti R."/>
            <person name="Tsui H.-C.T."/>
            <person name="Winkler M.E."/>
        </authorList>
    </citation>
    <scope>NUCLEOTIDE SEQUENCE [LARGE SCALE GENOMIC DNA]</scope>
    <source>
        <strain evidence="12 13">BUT-10</strain>
    </source>
</reference>
<gene>
    <name evidence="8 12" type="primary">pal</name>
    <name evidence="12" type="ORF">DJ019_17800</name>
</gene>
<dbReference type="PRINTS" id="PR01021">
    <property type="entry name" value="OMPADOMAIN"/>
</dbReference>
<evidence type="ECO:0000256" key="5">
    <source>
        <dbReference type="ARBA" id="ARBA00023237"/>
    </source>
</evidence>
<comment type="function">
    <text evidence="8">Part of the Tol-Pal system, which plays a role in outer membrane invagination during cell division and is important for maintaining outer membrane integrity.</text>
</comment>
<dbReference type="PROSITE" id="PS51123">
    <property type="entry name" value="OMPA_2"/>
    <property type="match status" value="1"/>
</dbReference>
<feature type="compositionally biased region" description="Low complexity" evidence="9">
    <location>
        <begin position="30"/>
        <end position="42"/>
    </location>
</feature>
<keyword evidence="3 8" id="KW-0472">Membrane</keyword>
<dbReference type="Proteomes" id="UP000249524">
    <property type="component" value="Unassembled WGS sequence"/>
</dbReference>
<dbReference type="NCBIfam" id="TIGR02802">
    <property type="entry name" value="Pal_lipo"/>
    <property type="match status" value="1"/>
</dbReference>
<sequence length="177" mass="18464">MMRATRTLILAAAASALLAGCASKPKPALTAAPPSSEPGPSTELPPPPAAGAVSQSAQEALAATAGDRVYFDFDSSALDAEDRETLRRQAAWLAANPGVQARVEGHADERGTREYNLALGARRASAARQALIEGGVAATRITTISYGKERPLDPASNEEAWARNRNAYTVVIEAGRP</sequence>
<dbReference type="GO" id="GO:0009279">
    <property type="term" value="C:cell outer membrane"/>
    <property type="evidence" value="ECO:0007669"/>
    <property type="project" value="UniProtKB-SubCell"/>
</dbReference>
<keyword evidence="1 8" id="KW-0132">Cell division</keyword>
<evidence type="ECO:0000313" key="12">
    <source>
        <dbReference type="EMBL" id="RAK63121.1"/>
    </source>
</evidence>
<proteinExistence type="inferred from homology"/>
<feature type="signal peptide" evidence="10">
    <location>
        <begin position="1"/>
        <end position="19"/>
    </location>
</feature>
<dbReference type="PROSITE" id="PS01068">
    <property type="entry name" value="OMPA_1"/>
    <property type="match status" value="1"/>
</dbReference>
<dbReference type="Pfam" id="PF00691">
    <property type="entry name" value="OmpA"/>
    <property type="match status" value="1"/>
</dbReference>
<feature type="region of interest" description="Disordered" evidence="9">
    <location>
        <begin position="25"/>
        <end position="51"/>
    </location>
</feature>
<evidence type="ECO:0000256" key="7">
    <source>
        <dbReference type="ARBA" id="ARBA00023306"/>
    </source>
</evidence>
<comment type="subcellular location">
    <subcellularLocation>
        <location evidence="8">Cell outer membrane</location>
        <topology evidence="8">Lipid-anchor</topology>
    </subcellularLocation>
</comment>
<dbReference type="InterPro" id="IPR036737">
    <property type="entry name" value="OmpA-like_sf"/>
</dbReference>
<keyword evidence="6 8" id="KW-0449">Lipoprotein</keyword>
<evidence type="ECO:0000256" key="10">
    <source>
        <dbReference type="SAM" id="SignalP"/>
    </source>
</evidence>
<keyword evidence="5 8" id="KW-0998">Cell outer membrane</keyword>
<accession>A0A328B9J7</accession>
<dbReference type="InterPro" id="IPR006690">
    <property type="entry name" value="OMPA-like_CS"/>
</dbReference>
<dbReference type="CDD" id="cd07185">
    <property type="entry name" value="OmpA_C-like"/>
    <property type="match status" value="1"/>
</dbReference>
<dbReference type="PANTHER" id="PTHR30329">
    <property type="entry name" value="STATOR ELEMENT OF FLAGELLAR MOTOR COMPLEX"/>
    <property type="match status" value="1"/>
</dbReference>
<dbReference type="Gene3D" id="3.30.1330.60">
    <property type="entry name" value="OmpA-like domain"/>
    <property type="match status" value="1"/>
</dbReference>
<comment type="subunit">
    <text evidence="8">The Tol-Pal system is composed of five core proteins: the inner membrane proteins TolA, TolQ and TolR, the periplasmic protein TolB and the outer membrane protein Pal. They form a network linking the inner and outer membranes and the peptidoglycan layer.</text>
</comment>
<dbReference type="InterPro" id="IPR014169">
    <property type="entry name" value="Pal_lipo_C"/>
</dbReference>
<evidence type="ECO:0000313" key="13">
    <source>
        <dbReference type="Proteomes" id="UP000249524"/>
    </source>
</evidence>
<dbReference type="InterPro" id="IPR039001">
    <property type="entry name" value="Pal"/>
</dbReference>
<dbReference type="OrthoDB" id="9809164at2"/>
<dbReference type="SUPFAM" id="SSF103088">
    <property type="entry name" value="OmpA-like"/>
    <property type="match status" value="1"/>
</dbReference>
<dbReference type="InterPro" id="IPR006664">
    <property type="entry name" value="OMP_bac"/>
</dbReference>
<evidence type="ECO:0000259" key="11">
    <source>
        <dbReference type="PROSITE" id="PS51123"/>
    </source>
</evidence>
<organism evidence="12 13">
    <name type="scientific">Phenylobacterium kunshanense</name>
    <dbReference type="NCBI Taxonomy" id="1445034"/>
    <lineage>
        <taxon>Bacteria</taxon>
        <taxon>Pseudomonadati</taxon>
        <taxon>Pseudomonadota</taxon>
        <taxon>Alphaproteobacteria</taxon>
        <taxon>Caulobacterales</taxon>
        <taxon>Caulobacteraceae</taxon>
        <taxon>Phenylobacterium</taxon>
    </lineage>
</organism>
<keyword evidence="13" id="KW-1185">Reference proteome</keyword>
<dbReference type="PANTHER" id="PTHR30329:SF21">
    <property type="entry name" value="LIPOPROTEIN YIAD-RELATED"/>
    <property type="match status" value="1"/>
</dbReference>
<dbReference type="HAMAP" id="MF_02204">
    <property type="entry name" value="Pal"/>
    <property type="match status" value="1"/>
</dbReference>
<evidence type="ECO:0000256" key="9">
    <source>
        <dbReference type="SAM" id="MobiDB-lite"/>
    </source>
</evidence>
<dbReference type="PROSITE" id="PS51257">
    <property type="entry name" value="PROKAR_LIPOPROTEIN"/>
    <property type="match status" value="1"/>
</dbReference>
<dbReference type="EMBL" id="QFYS01000009">
    <property type="protein sequence ID" value="RAK63121.1"/>
    <property type="molecule type" value="Genomic_DNA"/>
</dbReference>
<dbReference type="RefSeq" id="WP_111277546.1">
    <property type="nucleotide sequence ID" value="NZ_QFYS01000009.1"/>
</dbReference>
<evidence type="ECO:0000256" key="2">
    <source>
        <dbReference type="ARBA" id="ARBA00022729"/>
    </source>
</evidence>
<evidence type="ECO:0000256" key="8">
    <source>
        <dbReference type="HAMAP-Rule" id="MF_02204"/>
    </source>
</evidence>
<dbReference type="AlphaFoldDB" id="A0A328B9J7"/>
<keyword evidence="7 8" id="KW-0131">Cell cycle</keyword>
<evidence type="ECO:0000256" key="6">
    <source>
        <dbReference type="ARBA" id="ARBA00023288"/>
    </source>
</evidence>
<keyword evidence="2 8" id="KW-0732">Signal</keyword>
<protein>
    <recommendedName>
        <fullName evidence="8">Peptidoglycan-associated lipoprotein</fullName>
        <shortName evidence="8">PAL</shortName>
    </recommendedName>
</protein>
<comment type="similarity">
    <text evidence="8">Belongs to the Pal lipoprotein family.</text>
</comment>
<feature type="domain" description="OmpA-like" evidence="11">
    <location>
        <begin position="58"/>
        <end position="175"/>
    </location>
</feature>
<dbReference type="GO" id="GO:0051301">
    <property type="term" value="P:cell division"/>
    <property type="evidence" value="ECO:0007669"/>
    <property type="project" value="UniProtKB-UniRule"/>
</dbReference>
<keyword evidence="4 8" id="KW-0564">Palmitate</keyword>
<comment type="caution">
    <text evidence="12">The sequence shown here is derived from an EMBL/GenBank/DDBJ whole genome shotgun (WGS) entry which is preliminary data.</text>
</comment>
<feature type="chain" id="PRO_5016319241" description="Peptidoglycan-associated lipoprotein" evidence="10">
    <location>
        <begin position="20"/>
        <end position="177"/>
    </location>
</feature>
<name>A0A328B9J7_9CAUL</name>
<evidence type="ECO:0000256" key="4">
    <source>
        <dbReference type="ARBA" id="ARBA00023139"/>
    </source>
</evidence>
<evidence type="ECO:0000256" key="1">
    <source>
        <dbReference type="ARBA" id="ARBA00022618"/>
    </source>
</evidence>
<dbReference type="InterPro" id="IPR050330">
    <property type="entry name" value="Bact_OuterMem_StrucFunc"/>
</dbReference>
<evidence type="ECO:0000256" key="3">
    <source>
        <dbReference type="ARBA" id="ARBA00023136"/>
    </source>
</evidence>
<dbReference type="InterPro" id="IPR006665">
    <property type="entry name" value="OmpA-like"/>
</dbReference>